<comment type="catalytic activity">
    <reaction evidence="1 10">
        <text>(6R)-NADHX = (6S)-NADHX</text>
        <dbReference type="Rhea" id="RHEA:32215"/>
        <dbReference type="ChEBI" id="CHEBI:64074"/>
        <dbReference type="ChEBI" id="CHEBI:64075"/>
        <dbReference type="EC" id="5.1.99.6"/>
    </reaction>
</comment>
<dbReference type="EC" id="5.1.99.6" evidence="3 10"/>
<protein>
    <recommendedName>
        <fullName evidence="3 10">NAD(P)H-hydrate epimerase</fullName>
        <ecNumber evidence="3 10">5.1.99.6</ecNumber>
    </recommendedName>
    <alternativeName>
        <fullName evidence="10">NAD(P)HX epimerase</fullName>
    </alternativeName>
</protein>
<dbReference type="InterPro" id="IPR004443">
    <property type="entry name" value="YjeF_N_dom"/>
</dbReference>
<dbReference type="SUPFAM" id="SSF64153">
    <property type="entry name" value="YjeF N-terminal domain-like"/>
    <property type="match status" value="1"/>
</dbReference>
<keyword evidence="9 10" id="KW-0413">Isomerase</keyword>
<dbReference type="KEGG" id="abut:Ami103574_07635"/>
<comment type="cofactor">
    <cofactor evidence="10">
        <name>K(+)</name>
        <dbReference type="ChEBI" id="CHEBI:29103"/>
    </cofactor>
    <text evidence="10">Binds 1 potassium ion per subunit.</text>
</comment>
<evidence type="ECO:0000256" key="3">
    <source>
        <dbReference type="ARBA" id="ARBA00012228"/>
    </source>
</evidence>
<dbReference type="InterPro" id="IPR032976">
    <property type="entry name" value="YJEFN_prot_NAXE-like"/>
</dbReference>
<evidence type="ECO:0000256" key="10">
    <source>
        <dbReference type="HAMAP-Rule" id="MF_01966"/>
    </source>
</evidence>
<evidence type="ECO:0000259" key="11">
    <source>
        <dbReference type="PROSITE" id="PS51385"/>
    </source>
</evidence>
<gene>
    <name evidence="10" type="primary">nnrE</name>
    <name evidence="12" type="ORF">Ami103574_07635</name>
</gene>
<keyword evidence="6 10" id="KW-0521">NADP</keyword>
<keyword evidence="5 10" id="KW-0547">Nucleotide-binding</keyword>
<dbReference type="EMBL" id="CP048649">
    <property type="protein sequence ID" value="QIB69201.1"/>
    <property type="molecule type" value="Genomic_DNA"/>
</dbReference>
<dbReference type="Gene3D" id="3.40.50.10260">
    <property type="entry name" value="YjeF N-terminal domain"/>
    <property type="match status" value="1"/>
</dbReference>
<reference evidence="12 13" key="1">
    <citation type="submission" date="2020-02" db="EMBL/GenBank/DDBJ databases">
        <authorList>
            <person name="Kim Y.B."/>
            <person name="Roh S.W."/>
        </authorList>
    </citation>
    <scope>NUCLEOTIDE SEQUENCE [LARGE SCALE GENOMIC DNA]</scope>
    <source>
        <strain evidence="12 13">DSM 103574</strain>
    </source>
</reference>
<proteinExistence type="inferred from homology"/>
<dbReference type="NCBIfam" id="TIGR00197">
    <property type="entry name" value="yjeF_nterm"/>
    <property type="match status" value="1"/>
</dbReference>
<dbReference type="GO" id="GO:0052856">
    <property type="term" value="F:NAD(P)HX epimerase activity"/>
    <property type="evidence" value="ECO:0007669"/>
    <property type="project" value="UniProtKB-UniRule"/>
</dbReference>
<keyword evidence="4 10" id="KW-0479">Metal-binding</keyword>
<dbReference type="Pfam" id="PF03853">
    <property type="entry name" value="YjeF_N"/>
    <property type="match status" value="1"/>
</dbReference>
<dbReference type="HAMAP" id="MF_01966">
    <property type="entry name" value="NADHX_epimerase"/>
    <property type="match status" value="1"/>
</dbReference>
<comment type="caution">
    <text evidence="10">Lacks conserved residue(s) required for the propagation of feature annotation.</text>
</comment>
<dbReference type="RefSeq" id="WP_163066247.1">
    <property type="nucleotide sequence ID" value="NZ_CP048649.1"/>
</dbReference>
<comment type="function">
    <text evidence="10">Catalyzes the epimerization of the S- and R-forms of NAD(P)HX, a damaged form of NAD(P)H that is a result of enzymatic or heat-dependent hydration. This is a prerequisite for the S-specific NAD(P)H-hydrate dehydratase to allow the repair of both epimers of NAD(P)HX.</text>
</comment>
<name>A0A858BT73_9FIRM</name>
<evidence type="ECO:0000256" key="6">
    <source>
        <dbReference type="ARBA" id="ARBA00022857"/>
    </source>
</evidence>
<keyword evidence="8 10" id="KW-0520">NAD</keyword>
<feature type="domain" description="YjeF N-terminal" evidence="11">
    <location>
        <begin position="14"/>
        <end position="240"/>
    </location>
</feature>
<sequence>MDCLQQEPVTCEQMKEIEHRANDGGLSYDKMMENAGLEAASIIWQLLFPEVEGEIQEEKTTICGTNRQGDVVIFCGKGNNGGDGWVVARELAARGLFVTVVLAEGNPKTETAIGKANVVLRRGIPVIDAKAYLGELREILEAADLVVDAMYGTGFHGQLPETVRACARLINSTCSRESLISKQVFSLDIPTGLNGDLGQPDRDTVRADYTVAFHRTKPVHHLKEAMPYCGKVLVAGIGID</sequence>
<comment type="similarity">
    <text evidence="10">Belongs to the NnrE/AIBP family.</text>
</comment>
<dbReference type="InterPro" id="IPR036652">
    <property type="entry name" value="YjeF_N_dom_sf"/>
</dbReference>
<organism evidence="12 13">
    <name type="scientific">Aminipila butyrica</name>
    <dbReference type="NCBI Taxonomy" id="433296"/>
    <lineage>
        <taxon>Bacteria</taxon>
        <taxon>Bacillati</taxon>
        <taxon>Bacillota</taxon>
        <taxon>Clostridia</taxon>
        <taxon>Peptostreptococcales</taxon>
        <taxon>Anaerovoracaceae</taxon>
        <taxon>Aminipila</taxon>
    </lineage>
</organism>
<evidence type="ECO:0000256" key="1">
    <source>
        <dbReference type="ARBA" id="ARBA00000013"/>
    </source>
</evidence>
<dbReference type="PANTHER" id="PTHR13232">
    <property type="entry name" value="NAD(P)H-HYDRATE EPIMERASE"/>
    <property type="match status" value="1"/>
</dbReference>
<feature type="binding site" evidence="10">
    <location>
        <position position="80"/>
    </location>
    <ligand>
        <name>K(+)</name>
        <dbReference type="ChEBI" id="CHEBI:29103"/>
    </ligand>
</feature>
<feature type="binding site" evidence="10">
    <location>
        <position position="148"/>
    </location>
    <ligand>
        <name>K(+)</name>
        <dbReference type="ChEBI" id="CHEBI:29103"/>
    </ligand>
</feature>
<evidence type="ECO:0000313" key="12">
    <source>
        <dbReference type="EMBL" id="QIB69201.1"/>
    </source>
</evidence>
<evidence type="ECO:0000256" key="8">
    <source>
        <dbReference type="ARBA" id="ARBA00023027"/>
    </source>
</evidence>
<evidence type="ECO:0000256" key="7">
    <source>
        <dbReference type="ARBA" id="ARBA00022958"/>
    </source>
</evidence>
<feature type="binding site" evidence="10">
    <location>
        <position position="191"/>
    </location>
    <ligand>
        <name>K(+)</name>
        <dbReference type="ChEBI" id="CHEBI:29103"/>
    </ligand>
</feature>
<accession>A0A858BT73</accession>
<evidence type="ECO:0000256" key="4">
    <source>
        <dbReference type="ARBA" id="ARBA00022723"/>
    </source>
</evidence>
<dbReference type="GO" id="GO:0046872">
    <property type="term" value="F:metal ion binding"/>
    <property type="evidence" value="ECO:0007669"/>
    <property type="project" value="UniProtKB-KW"/>
</dbReference>
<keyword evidence="13" id="KW-1185">Reference proteome</keyword>
<dbReference type="GO" id="GO:0000166">
    <property type="term" value="F:nucleotide binding"/>
    <property type="evidence" value="ECO:0007669"/>
    <property type="project" value="UniProtKB-KW"/>
</dbReference>
<evidence type="ECO:0000256" key="5">
    <source>
        <dbReference type="ARBA" id="ARBA00022741"/>
    </source>
</evidence>
<feature type="binding site" evidence="10">
    <location>
        <begin position="152"/>
        <end position="158"/>
    </location>
    <ligand>
        <name>(6S)-NADPHX</name>
        <dbReference type="ChEBI" id="CHEBI:64076"/>
    </ligand>
</feature>
<dbReference type="AlphaFoldDB" id="A0A858BT73"/>
<keyword evidence="7 10" id="KW-0630">Potassium</keyword>
<dbReference type="Proteomes" id="UP000466848">
    <property type="component" value="Chromosome"/>
</dbReference>
<evidence type="ECO:0000256" key="9">
    <source>
        <dbReference type="ARBA" id="ARBA00023235"/>
    </source>
</evidence>
<evidence type="ECO:0000256" key="2">
    <source>
        <dbReference type="ARBA" id="ARBA00000909"/>
    </source>
</evidence>
<comment type="catalytic activity">
    <reaction evidence="2 10">
        <text>(6R)-NADPHX = (6S)-NADPHX</text>
        <dbReference type="Rhea" id="RHEA:32227"/>
        <dbReference type="ChEBI" id="CHEBI:64076"/>
        <dbReference type="ChEBI" id="CHEBI:64077"/>
        <dbReference type="EC" id="5.1.99.6"/>
    </reaction>
</comment>
<dbReference type="PANTHER" id="PTHR13232:SF10">
    <property type="entry name" value="NAD(P)H-HYDRATE EPIMERASE"/>
    <property type="match status" value="1"/>
</dbReference>
<evidence type="ECO:0000313" key="13">
    <source>
        <dbReference type="Proteomes" id="UP000466848"/>
    </source>
</evidence>
<feature type="binding site" evidence="10">
    <location>
        <begin position="79"/>
        <end position="83"/>
    </location>
    <ligand>
        <name>(6S)-NADPHX</name>
        <dbReference type="ChEBI" id="CHEBI:64076"/>
    </ligand>
</feature>
<dbReference type="PROSITE" id="PS51385">
    <property type="entry name" value="YJEF_N"/>
    <property type="match status" value="1"/>
</dbReference>
<feature type="binding site" evidence="10">
    <location>
        <position position="188"/>
    </location>
    <ligand>
        <name>(6S)-NADPHX</name>
        <dbReference type="ChEBI" id="CHEBI:64076"/>
    </ligand>
</feature>